<dbReference type="AlphaFoldDB" id="A0A4Y2DG55"/>
<organism evidence="1 2">
    <name type="scientific">Araneus ventricosus</name>
    <name type="common">Orbweaver spider</name>
    <name type="synonym">Epeira ventricosa</name>
    <dbReference type="NCBI Taxonomy" id="182803"/>
    <lineage>
        <taxon>Eukaryota</taxon>
        <taxon>Metazoa</taxon>
        <taxon>Ecdysozoa</taxon>
        <taxon>Arthropoda</taxon>
        <taxon>Chelicerata</taxon>
        <taxon>Arachnida</taxon>
        <taxon>Araneae</taxon>
        <taxon>Araneomorphae</taxon>
        <taxon>Entelegynae</taxon>
        <taxon>Araneoidea</taxon>
        <taxon>Araneidae</taxon>
        <taxon>Araneus</taxon>
    </lineage>
</organism>
<dbReference type="Proteomes" id="UP000499080">
    <property type="component" value="Unassembled WGS sequence"/>
</dbReference>
<comment type="caution">
    <text evidence="1">The sequence shown here is derived from an EMBL/GenBank/DDBJ whole genome shotgun (WGS) entry which is preliminary data.</text>
</comment>
<gene>
    <name evidence="1" type="ORF">AVEN_262945_1</name>
</gene>
<dbReference type="GO" id="GO:0003676">
    <property type="term" value="F:nucleic acid binding"/>
    <property type="evidence" value="ECO:0007669"/>
    <property type="project" value="InterPro"/>
</dbReference>
<dbReference type="OrthoDB" id="6435779at2759"/>
<proteinExistence type="predicted"/>
<dbReference type="InterPro" id="IPR036397">
    <property type="entry name" value="RNaseH_sf"/>
</dbReference>
<name>A0A4Y2DG55_ARAVE</name>
<keyword evidence="2" id="KW-1185">Reference proteome</keyword>
<reference evidence="1 2" key="1">
    <citation type="journal article" date="2019" name="Sci. Rep.">
        <title>Orb-weaving spider Araneus ventricosus genome elucidates the spidroin gene catalogue.</title>
        <authorList>
            <person name="Kono N."/>
            <person name="Nakamura H."/>
            <person name="Ohtoshi R."/>
            <person name="Moran D.A.P."/>
            <person name="Shinohara A."/>
            <person name="Yoshida Y."/>
            <person name="Fujiwara M."/>
            <person name="Mori M."/>
            <person name="Tomita M."/>
            <person name="Arakawa K."/>
        </authorList>
    </citation>
    <scope>NUCLEOTIDE SEQUENCE [LARGE SCALE GENOMIC DNA]</scope>
</reference>
<evidence type="ECO:0008006" key="3">
    <source>
        <dbReference type="Google" id="ProtNLM"/>
    </source>
</evidence>
<accession>A0A4Y2DG55</accession>
<evidence type="ECO:0000313" key="2">
    <source>
        <dbReference type="Proteomes" id="UP000499080"/>
    </source>
</evidence>
<dbReference type="EMBL" id="BGPR01000363">
    <property type="protein sequence ID" value="GBM15792.1"/>
    <property type="molecule type" value="Genomic_DNA"/>
</dbReference>
<evidence type="ECO:0000313" key="1">
    <source>
        <dbReference type="EMBL" id="GBM15792.1"/>
    </source>
</evidence>
<protein>
    <recommendedName>
        <fullName evidence="3">Tc1-like transposase DDE domain-containing protein</fullName>
    </recommendedName>
</protein>
<sequence length="107" mass="12345">MAKVENKTVLRLLPYHCELNPIDLIWAQVKNFVPKENQTFKMPRVNDLCIQSISRIGVEEWKKCFKHVTNEVEKIIWDLDNAVDNIVDSVIINPHSNSSTSFSASDF</sequence>
<dbReference type="Gene3D" id="3.30.420.10">
    <property type="entry name" value="Ribonuclease H-like superfamily/Ribonuclease H"/>
    <property type="match status" value="1"/>
</dbReference>